<dbReference type="AlphaFoldDB" id="A0A8J3Z1I5"/>
<dbReference type="Pfam" id="PF19505">
    <property type="entry name" value="DUF6039"/>
    <property type="match status" value="1"/>
</dbReference>
<accession>A0A8J3Z1I5</accession>
<organism evidence="1 2">
    <name type="scientific">Virgisporangium aurantiacum</name>
    <dbReference type="NCBI Taxonomy" id="175570"/>
    <lineage>
        <taxon>Bacteria</taxon>
        <taxon>Bacillati</taxon>
        <taxon>Actinomycetota</taxon>
        <taxon>Actinomycetes</taxon>
        <taxon>Micromonosporales</taxon>
        <taxon>Micromonosporaceae</taxon>
        <taxon>Virgisporangium</taxon>
    </lineage>
</organism>
<keyword evidence="2" id="KW-1185">Reference proteome</keyword>
<evidence type="ECO:0000313" key="2">
    <source>
        <dbReference type="Proteomes" id="UP000612585"/>
    </source>
</evidence>
<dbReference type="RefSeq" id="WP_203990445.1">
    <property type="nucleotide sequence ID" value="NZ_BOPG01000012.1"/>
</dbReference>
<dbReference type="InterPro" id="IPR046102">
    <property type="entry name" value="DUF6039"/>
</dbReference>
<comment type="caution">
    <text evidence="1">The sequence shown here is derived from an EMBL/GenBank/DDBJ whole genome shotgun (WGS) entry which is preliminary data.</text>
</comment>
<evidence type="ECO:0000313" key="1">
    <source>
        <dbReference type="EMBL" id="GIJ54797.1"/>
    </source>
</evidence>
<proteinExistence type="predicted"/>
<dbReference type="Proteomes" id="UP000612585">
    <property type="component" value="Unassembled WGS sequence"/>
</dbReference>
<name>A0A8J3Z1I5_9ACTN</name>
<reference evidence="1" key="1">
    <citation type="submission" date="2021-01" db="EMBL/GenBank/DDBJ databases">
        <title>Whole genome shotgun sequence of Virgisporangium aurantiacum NBRC 16421.</title>
        <authorList>
            <person name="Komaki H."/>
            <person name="Tamura T."/>
        </authorList>
    </citation>
    <scope>NUCLEOTIDE SEQUENCE</scope>
    <source>
        <strain evidence="1">NBRC 16421</strain>
    </source>
</reference>
<protein>
    <submittedName>
        <fullName evidence="1">Uncharacterized protein</fullName>
    </submittedName>
</protein>
<dbReference type="EMBL" id="BOPG01000012">
    <property type="protein sequence ID" value="GIJ54797.1"/>
    <property type="molecule type" value="Genomic_DNA"/>
</dbReference>
<sequence length="290" mass="32506">MTTDVGAAPRLAHLQSSVPLDRVLHTGNAGFIVHRSGLIKYEFRAEGLQFGRQLVELINAGDVGYVSVFLYEEVIGVHNRLHWILHLKQPNDYGRLLDKVDHDAKWREITDLDRLPTKGGGGWERIFVEGSISETVMCPQHGVGHADDDDHGDTFQPAARFQTTVPADRLLHSANSALTLHRVGQARYAVRDEARVFLYEWAGAVNEAFVGRATAFLFEEMWGRQDRLHLLIHLSSLDAYEELMEFTESAPGMRALLARQWIPTFKGGGTWEHLFVDGSITDSLLAPARV</sequence>
<gene>
    <name evidence="1" type="ORF">Vau01_023130</name>
</gene>